<comment type="similarity">
    <text evidence="4">Belongs to the helicase family. DinG subfamily.</text>
</comment>
<protein>
    <submittedName>
        <fullName evidence="6">Putative ATP-dependent helicase DinG</fullName>
    </submittedName>
</protein>
<accession>A0A6C2UBC0</accession>
<dbReference type="RefSeq" id="WP_136082266.1">
    <property type="nucleotide sequence ID" value="NZ_CAAHFG010000004.1"/>
</dbReference>
<organism evidence="6 7">
    <name type="scientific">Pontiella desulfatans</name>
    <dbReference type="NCBI Taxonomy" id="2750659"/>
    <lineage>
        <taxon>Bacteria</taxon>
        <taxon>Pseudomonadati</taxon>
        <taxon>Kiritimatiellota</taxon>
        <taxon>Kiritimatiellia</taxon>
        <taxon>Kiritimatiellales</taxon>
        <taxon>Pontiellaceae</taxon>
        <taxon>Pontiella</taxon>
    </lineage>
</organism>
<keyword evidence="2" id="KW-0378">Hydrolase</keyword>
<keyword evidence="7" id="KW-1185">Reference proteome</keyword>
<evidence type="ECO:0000259" key="5">
    <source>
        <dbReference type="PROSITE" id="PS51193"/>
    </source>
</evidence>
<dbReference type="SMART" id="SM00487">
    <property type="entry name" value="DEXDc"/>
    <property type="match status" value="1"/>
</dbReference>
<sequence>MISLDPVPTPQAAKISDQFFEPGGLFEQHCTGSGIDFELRPQQQKMARAVADAGGFGHHLAVEAGTGVGKSFAYLVPQILTALEHETRCVIATYTITLQEQLMHKDIPFVREALGRDFKAVMVKGRSNYLCLLRLQRARRTSGDLFDATREGQLDAIYAAAQARKLGDGSYQELDEQPDHEVWGAICAEHGNCPGKRCPFHKECYYINARQEMQNAQVLVVNHSLFFSELALRAEGAAMLPPYGYVVFDEAHQMEHVASSHLGIRLSLYQIDYWLRRLHSEKRRGLLSVLKDGKGTFMVDQIRESADRFFEAIRDHFKLGPQKTQQRVFDPPPIETDLPLKITNLCIHLKTVTQTTDNEDTQSEVKSLRNKGLELRDTIESFLKQSLEGQVYWVEVQGRRRLPVLYSAPVDVGPILREVLFEEIPCVIMTSATLAVGNSLEYFRHRIGADECQELRVGSPFDYSRQMQVQIPINMPPPSANNFEEKAVSAIKHFVNESRGRAFVLFTNARFMRKVADELRFDFELEGYEFLVQGSGTPPKTMLEKFRNHDAAVLFGLDRFWMGVDVQGEALSNVIITRLPFAVPDHPLIEARFEAIEKRGGNPFKEYSLPEAVLKFRQGVGRLIRSGSDFGTVTILDSRVCNQWYGRLFLESIEDCPIEQVEVPGLGDD</sequence>
<keyword evidence="1" id="KW-0547">Nucleotide-binding</keyword>
<dbReference type="GO" id="GO:0003676">
    <property type="term" value="F:nucleic acid binding"/>
    <property type="evidence" value="ECO:0007669"/>
    <property type="project" value="InterPro"/>
</dbReference>
<evidence type="ECO:0000256" key="1">
    <source>
        <dbReference type="ARBA" id="ARBA00022741"/>
    </source>
</evidence>
<dbReference type="InterPro" id="IPR027417">
    <property type="entry name" value="P-loop_NTPase"/>
</dbReference>
<feature type="domain" description="Helicase ATP-binding" evidence="5">
    <location>
        <begin position="29"/>
        <end position="300"/>
    </location>
</feature>
<dbReference type="PANTHER" id="PTHR11472:SF34">
    <property type="entry name" value="REGULATOR OF TELOMERE ELONGATION HELICASE 1"/>
    <property type="match status" value="1"/>
</dbReference>
<gene>
    <name evidence="6" type="primary">dinG</name>
    <name evidence="6" type="ORF">PDESU_05333</name>
</gene>
<dbReference type="InterPro" id="IPR045028">
    <property type="entry name" value="DinG/Rad3-like"/>
</dbReference>
<dbReference type="SMART" id="SM00491">
    <property type="entry name" value="HELICc2"/>
    <property type="match status" value="1"/>
</dbReference>
<dbReference type="Gene3D" id="3.40.50.300">
    <property type="entry name" value="P-loop containing nucleotide triphosphate hydrolases"/>
    <property type="match status" value="2"/>
</dbReference>
<proteinExistence type="inferred from homology"/>
<dbReference type="GO" id="GO:0006139">
    <property type="term" value="P:nucleobase-containing compound metabolic process"/>
    <property type="evidence" value="ECO:0007669"/>
    <property type="project" value="InterPro"/>
</dbReference>
<dbReference type="Pfam" id="PF13307">
    <property type="entry name" value="Helicase_C_2"/>
    <property type="match status" value="1"/>
</dbReference>
<dbReference type="InterPro" id="IPR014001">
    <property type="entry name" value="Helicase_ATP-bd"/>
</dbReference>
<reference evidence="6 7" key="1">
    <citation type="submission" date="2019-04" db="EMBL/GenBank/DDBJ databases">
        <authorList>
            <person name="Van Vliet M D."/>
        </authorList>
    </citation>
    <scope>NUCLEOTIDE SEQUENCE [LARGE SCALE GENOMIC DNA]</scope>
    <source>
        <strain evidence="6 7">F1</strain>
    </source>
</reference>
<evidence type="ECO:0000256" key="4">
    <source>
        <dbReference type="ARBA" id="ARBA00038058"/>
    </source>
</evidence>
<evidence type="ECO:0000313" key="6">
    <source>
        <dbReference type="EMBL" id="VGO16741.1"/>
    </source>
</evidence>
<evidence type="ECO:0000256" key="3">
    <source>
        <dbReference type="ARBA" id="ARBA00022840"/>
    </source>
</evidence>
<dbReference type="SUPFAM" id="SSF52540">
    <property type="entry name" value="P-loop containing nucleoside triphosphate hydrolases"/>
    <property type="match status" value="1"/>
</dbReference>
<dbReference type="AlphaFoldDB" id="A0A6C2UBC0"/>
<name>A0A6C2UBC0_PONDE</name>
<dbReference type="InterPro" id="IPR006555">
    <property type="entry name" value="ATP-dep_Helicase_C"/>
</dbReference>
<dbReference type="Proteomes" id="UP000366872">
    <property type="component" value="Unassembled WGS sequence"/>
</dbReference>
<keyword evidence="6" id="KW-0347">Helicase</keyword>
<dbReference type="GO" id="GO:0016818">
    <property type="term" value="F:hydrolase activity, acting on acid anhydrides, in phosphorus-containing anhydrides"/>
    <property type="evidence" value="ECO:0007669"/>
    <property type="project" value="InterPro"/>
</dbReference>
<evidence type="ECO:0000256" key="2">
    <source>
        <dbReference type="ARBA" id="ARBA00022801"/>
    </source>
</evidence>
<keyword evidence="3" id="KW-0067">ATP-binding</keyword>
<evidence type="ECO:0000313" key="7">
    <source>
        <dbReference type="Proteomes" id="UP000366872"/>
    </source>
</evidence>
<dbReference type="PANTHER" id="PTHR11472">
    <property type="entry name" value="DNA REPAIR DEAD HELICASE RAD3/XP-D SUBFAMILY MEMBER"/>
    <property type="match status" value="1"/>
</dbReference>
<dbReference type="GO" id="GO:0003678">
    <property type="term" value="F:DNA helicase activity"/>
    <property type="evidence" value="ECO:0007669"/>
    <property type="project" value="TreeGrafter"/>
</dbReference>
<dbReference type="GO" id="GO:0005524">
    <property type="term" value="F:ATP binding"/>
    <property type="evidence" value="ECO:0007669"/>
    <property type="project" value="UniProtKB-KW"/>
</dbReference>
<dbReference type="EMBL" id="CAAHFG010000004">
    <property type="protein sequence ID" value="VGO16741.1"/>
    <property type="molecule type" value="Genomic_DNA"/>
</dbReference>
<dbReference type="InterPro" id="IPR014013">
    <property type="entry name" value="Helic_SF1/SF2_ATP-bd_DinG/Rad3"/>
</dbReference>
<dbReference type="PROSITE" id="PS51193">
    <property type="entry name" value="HELICASE_ATP_BIND_2"/>
    <property type="match status" value="1"/>
</dbReference>